<keyword evidence="2" id="KW-0808">Transferase</keyword>
<sequence length="171" mass="19588">MTELTTARLRLTPMTVADFEDLCRLWRDPAFTRQIGLPFMLPETVWLRLLRDIGHWQIMGVGNWAIRRREDDAWLGTVGIFDYRRDLVPAFGALEVGWGLVPAFHGQGYAFEAVTEALRYADDDLRLPRTTCMIAPDNAASFRLAAKVGFTPWVEGDLRGEKIQLLERFCK</sequence>
<dbReference type="InterPro" id="IPR000182">
    <property type="entry name" value="GNAT_dom"/>
</dbReference>
<organism evidence="2 3">
    <name type="scientific">Asticcacaulis biprosthecium C19</name>
    <dbReference type="NCBI Taxonomy" id="715226"/>
    <lineage>
        <taxon>Bacteria</taxon>
        <taxon>Pseudomonadati</taxon>
        <taxon>Pseudomonadota</taxon>
        <taxon>Alphaproteobacteria</taxon>
        <taxon>Caulobacterales</taxon>
        <taxon>Caulobacteraceae</taxon>
        <taxon>Asticcacaulis</taxon>
    </lineage>
</organism>
<dbReference type="AlphaFoldDB" id="F4QIH4"/>
<dbReference type="Gene3D" id="3.40.630.30">
    <property type="match status" value="1"/>
</dbReference>
<dbReference type="HOGENOM" id="CLU_013985_3_1_5"/>
<dbReference type="Proteomes" id="UP000006512">
    <property type="component" value="Unassembled WGS sequence"/>
</dbReference>
<accession>F4QIH4</accession>
<dbReference type="Pfam" id="PF13302">
    <property type="entry name" value="Acetyltransf_3"/>
    <property type="match status" value="1"/>
</dbReference>
<dbReference type="PROSITE" id="PS51186">
    <property type="entry name" value="GNAT"/>
    <property type="match status" value="1"/>
</dbReference>
<dbReference type="eggNOG" id="COG1670">
    <property type="taxonomic scope" value="Bacteria"/>
</dbReference>
<dbReference type="InterPro" id="IPR051531">
    <property type="entry name" value="N-acetyltransferase"/>
</dbReference>
<dbReference type="STRING" id="715226.ABI_14020"/>
<evidence type="ECO:0000313" key="2">
    <source>
        <dbReference type="EMBL" id="EGF92963.1"/>
    </source>
</evidence>
<dbReference type="InterPro" id="IPR016181">
    <property type="entry name" value="Acyl_CoA_acyltransferase"/>
</dbReference>
<dbReference type="RefSeq" id="WP_006272148.1">
    <property type="nucleotide sequence ID" value="NZ_GL883077.1"/>
</dbReference>
<dbReference type="OrthoDB" id="6293260at2"/>
<name>F4QIH4_9CAUL</name>
<dbReference type="EMBL" id="GL883077">
    <property type="protein sequence ID" value="EGF92963.1"/>
    <property type="molecule type" value="Genomic_DNA"/>
</dbReference>
<gene>
    <name evidence="2" type="ORF">ABI_14020</name>
</gene>
<reference evidence="3" key="1">
    <citation type="submission" date="2011-03" db="EMBL/GenBank/DDBJ databases">
        <title>Draft genome sequence of Brevundimonas diminuta.</title>
        <authorList>
            <person name="Brown P.J.B."/>
            <person name="Buechlein A."/>
            <person name="Hemmerich C."/>
            <person name="Brun Y.V."/>
        </authorList>
    </citation>
    <scope>NUCLEOTIDE SEQUENCE [LARGE SCALE GENOMIC DNA]</scope>
    <source>
        <strain evidence="3">C19</strain>
    </source>
</reference>
<feature type="domain" description="N-acetyltransferase" evidence="1">
    <location>
        <begin position="9"/>
        <end position="167"/>
    </location>
</feature>
<keyword evidence="3" id="KW-1185">Reference proteome</keyword>
<dbReference type="PANTHER" id="PTHR43792">
    <property type="entry name" value="GNAT FAMILY, PUTATIVE (AFU_ORTHOLOGUE AFUA_3G00765)-RELATED-RELATED"/>
    <property type="match status" value="1"/>
</dbReference>
<protein>
    <submittedName>
        <fullName evidence="2">Acetyltransferase GNAT family protein</fullName>
    </submittedName>
</protein>
<dbReference type="SUPFAM" id="SSF55729">
    <property type="entry name" value="Acyl-CoA N-acyltransferases (Nat)"/>
    <property type="match status" value="1"/>
</dbReference>
<evidence type="ECO:0000259" key="1">
    <source>
        <dbReference type="PROSITE" id="PS51186"/>
    </source>
</evidence>
<dbReference type="PANTHER" id="PTHR43792:SF16">
    <property type="entry name" value="N-ACETYLTRANSFERASE DOMAIN-CONTAINING PROTEIN"/>
    <property type="match status" value="1"/>
</dbReference>
<dbReference type="GO" id="GO:0016747">
    <property type="term" value="F:acyltransferase activity, transferring groups other than amino-acyl groups"/>
    <property type="evidence" value="ECO:0007669"/>
    <property type="project" value="InterPro"/>
</dbReference>
<evidence type="ECO:0000313" key="3">
    <source>
        <dbReference type="Proteomes" id="UP000006512"/>
    </source>
</evidence>
<proteinExistence type="predicted"/>